<reference evidence="3" key="1">
    <citation type="submission" date="2019-03" db="EMBL/GenBank/DDBJ databases">
        <title>Aquabacterium pictum sp.nov., the first bacteriochlorophyll a-containing freshwater bacterium in the genus Aquabacterium of the class Betaproteobacteria.</title>
        <authorList>
            <person name="Hirose S."/>
            <person name="Tank M."/>
            <person name="Hara E."/>
            <person name="Tamaki H."/>
            <person name="Takaichi S."/>
            <person name="Haruta S."/>
            <person name="Hanada S."/>
        </authorList>
    </citation>
    <scope>NUCLEOTIDE SEQUENCE [LARGE SCALE GENOMIC DNA]</scope>
    <source>
        <strain evidence="3">W35</strain>
    </source>
</reference>
<evidence type="ECO:0000259" key="1">
    <source>
        <dbReference type="Pfam" id="PF02470"/>
    </source>
</evidence>
<gene>
    <name evidence="2" type="ORF">AQPW35_23830</name>
</gene>
<dbReference type="Pfam" id="PF02470">
    <property type="entry name" value="MlaD"/>
    <property type="match status" value="1"/>
</dbReference>
<name>A0A480AT76_9BURK</name>
<dbReference type="Proteomes" id="UP000301751">
    <property type="component" value="Unassembled WGS sequence"/>
</dbReference>
<dbReference type="RefSeq" id="WP_137733039.1">
    <property type="nucleotide sequence ID" value="NZ_BJCL01000005.1"/>
</dbReference>
<feature type="domain" description="Mce/MlaD" evidence="1">
    <location>
        <begin position="44"/>
        <end position="132"/>
    </location>
</feature>
<comment type="caution">
    <text evidence="2">The sequence shown here is derived from an EMBL/GenBank/DDBJ whole genome shotgun (WGS) entry which is preliminary data.</text>
</comment>
<evidence type="ECO:0000313" key="2">
    <source>
        <dbReference type="EMBL" id="GCL63302.1"/>
    </source>
</evidence>
<dbReference type="OrthoDB" id="9806984at2"/>
<accession>A0A480AT76</accession>
<dbReference type="InterPro" id="IPR003399">
    <property type="entry name" value="Mce/MlaD"/>
</dbReference>
<dbReference type="EMBL" id="BJCL01000005">
    <property type="protein sequence ID" value="GCL63302.1"/>
    <property type="molecule type" value="Genomic_DNA"/>
</dbReference>
<evidence type="ECO:0000313" key="3">
    <source>
        <dbReference type="Proteomes" id="UP000301751"/>
    </source>
</evidence>
<protein>
    <recommendedName>
        <fullName evidence="1">Mce/MlaD domain-containing protein</fullName>
    </recommendedName>
</protein>
<keyword evidence="3" id="KW-1185">Reference proteome</keyword>
<organism evidence="2 3">
    <name type="scientific">Pseudaquabacterium pictum</name>
    <dbReference type="NCBI Taxonomy" id="2315236"/>
    <lineage>
        <taxon>Bacteria</taxon>
        <taxon>Pseudomonadati</taxon>
        <taxon>Pseudomonadota</taxon>
        <taxon>Betaproteobacteria</taxon>
        <taxon>Burkholderiales</taxon>
        <taxon>Sphaerotilaceae</taxon>
        <taxon>Pseudaquabacterium</taxon>
    </lineage>
</organism>
<proteinExistence type="predicted"/>
<sequence>MNAAAWRVGALALAGIVLLGLAIAAVGGQWFSPRDRAVMRFERSVYGLNTGAPVVLRGVRVGQVTAVGLAPAAGGGLAMPVTAEFDRALLRDLLGADAPADGPALPLLVQRGLVARLSTQSLLTGLLYVDLDLVPGRPVAAAAPGALPAIPTEATRLQTLQAQLEGLDLAQIGQDLAAVAGAARQLLAGPEARQLLQRSTDAAVQLQQLAQTLQQQLPPLARSAEATLADTRRSLATLPPAAAQVGAAAQQVGAAASEAQALAQGLAQAAPPALAEVQRAAAALGQAAETLRTAAADDSVLRLNADRALQDVARAARALRELGELLERQPDALLRGRASAP</sequence>
<dbReference type="AlphaFoldDB" id="A0A480AT76"/>